<dbReference type="InterPro" id="IPR015865">
    <property type="entry name" value="Riboflavin_kinase_bac/euk"/>
</dbReference>
<evidence type="ECO:0000256" key="5">
    <source>
        <dbReference type="ARBA" id="ARBA00022679"/>
    </source>
</evidence>
<organism evidence="9 10">
    <name type="scientific">Galendromus occidentalis</name>
    <name type="common">western predatory mite</name>
    <dbReference type="NCBI Taxonomy" id="34638"/>
    <lineage>
        <taxon>Eukaryota</taxon>
        <taxon>Metazoa</taxon>
        <taxon>Ecdysozoa</taxon>
        <taxon>Arthropoda</taxon>
        <taxon>Chelicerata</taxon>
        <taxon>Arachnida</taxon>
        <taxon>Acari</taxon>
        <taxon>Parasitiformes</taxon>
        <taxon>Mesostigmata</taxon>
        <taxon>Gamasina</taxon>
        <taxon>Phytoseioidea</taxon>
        <taxon>Phytoseiidae</taxon>
        <taxon>Typhlodrominae</taxon>
        <taxon>Galendromus</taxon>
    </lineage>
</organism>
<feature type="domain" description="Riboflavin kinase" evidence="8">
    <location>
        <begin position="2"/>
        <end position="137"/>
    </location>
</feature>
<name>A0AAJ6VX58_9ACAR</name>
<keyword evidence="3" id="KW-0285">Flavoprotein</keyword>
<evidence type="ECO:0000256" key="6">
    <source>
        <dbReference type="ARBA" id="ARBA00022741"/>
    </source>
</evidence>
<keyword evidence="7" id="KW-0067">ATP-binding</keyword>
<dbReference type="GO" id="GO:0005524">
    <property type="term" value="F:ATP binding"/>
    <property type="evidence" value="ECO:0007669"/>
    <property type="project" value="UniProtKB-KW"/>
</dbReference>
<keyword evidence="6" id="KW-0547">Nucleotide-binding</keyword>
<evidence type="ECO:0000256" key="7">
    <source>
        <dbReference type="ARBA" id="ARBA00022840"/>
    </source>
</evidence>
<evidence type="ECO:0000256" key="2">
    <source>
        <dbReference type="ARBA" id="ARBA00012105"/>
    </source>
</evidence>
<accession>A0AAJ6VX58</accession>
<dbReference type="InterPro" id="IPR023468">
    <property type="entry name" value="Riboflavin_kinase"/>
</dbReference>
<dbReference type="Pfam" id="PF01687">
    <property type="entry name" value="Flavokinase"/>
    <property type="match status" value="2"/>
</dbReference>
<sequence length="368" mass="41465">MVLPVYLRGKVVHGFGRGSRDLGCPTANIDPKDVDVQLPTNFEFGIYYGWAKLVDGPENDSTELQPMVANVGLCPFYKNEKPSVEIHLIHEFPEDFYGATLKVLFLGYLRGEKNFDSVNELISQIRKDIADSKEALTAQDCSKYRSDPFFDWIESLTMLPVLLEGKVVRGFGRGRQLGVPTANLEADSVAQQLPKNFPRGIYFGWAQITADESEFLIYDPVPMVSSIGINPFFKNRNLTVEIHLLPGVHQTIPRCFYGCTLRVLLTGFLRDERDFSSTVSLVDAIRQDIRAAEQELSHEQQVRLRDTYFSEARQTLSDLSPAITLVYIISFYDKDVVPRTVKEQCGPVEVYTVKSKNVHHAGDNSLSS</sequence>
<dbReference type="Proteomes" id="UP000694867">
    <property type="component" value="Unplaced"/>
</dbReference>
<dbReference type="EC" id="2.7.1.26" evidence="2"/>
<evidence type="ECO:0000256" key="3">
    <source>
        <dbReference type="ARBA" id="ARBA00022630"/>
    </source>
</evidence>
<dbReference type="CTD" id="55312"/>
<dbReference type="RefSeq" id="XP_003742040.2">
    <property type="nucleotide sequence ID" value="XM_003741992.3"/>
</dbReference>
<dbReference type="KEGG" id="goe:100904030"/>
<evidence type="ECO:0000256" key="4">
    <source>
        <dbReference type="ARBA" id="ARBA00022643"/>
    </source>
</evidence>
<keyword evidence="9" id="KW-1185">Reference proteome</keyword>
<evidence type="ECO:0000256" key="1">
    <source>
        <dbReference type="ARBA" id="ARBA00005201"/>
    </source>
</evidence>
<feature type="domain" description="Riboflavin kinase" evidence="8">
    <location>
        <begin position="158"/>
        <end position="297"/>
    </location>
</feature>
<dbReference type="GeneID" id="100904030"/>
<dbReference type="InterPro" id="IPR023465">
    <property type="entry name" value="Riboflavin_kinase_dom_sf"/>
</dbReference>
<dbReference type="PANTHER" id="PTHR22749:SF6">
    <property type="entry name" value="RIBOFLAVIN KINASE"/>
    <property type="match status" value="1"/>
</dbReference>
<proteinExistence type="predicted"/>
<protein>
    <recommendedName>
        <fullName evidence="2">riboflavin kinase</fullName>
        <ecNumber evidence="2">2.7.1.26</ecNumber>
    </recommendedName>
</protein>
<comment type="pathway">
    <text evidence="1">Cofactor biosynthesis; FMN biosynthesis; FMN from riboflavin (ATP route): step 1/1.</text>
</comment>
<keyword evidence="4" id="KW-0288">FMN</keyword>
<evidence type="ECO:0000259" key="8">
    <source>
        <dbReference type="SMART" id="SM00904"/>
    </source>
</evidence>
<dbReference type="GO" id="GO:0009398">
    <property type="term" value="P:FMN biosynthetic process"/>
    <property type="evidence" value="ECO:0007669"/>
    <property type="project" value="TreeGrafter"/>
</dbReference>
<dbReference type="GO" id="GO:0008531">
    <property type="term" value="F:riboflavin kinase activity"/>
    <property type="evidence" value="ECO:0007669"/>
    <property type="project" value="UniProtKB-EC"/>
</dbReference>
<dbReference type="SUPFAM" id="SSF82114">
    <property type="entry name" value="Riboflavin kinase-like"/>
    <property type="match status" value="2"/>
</dbReference>
<dbReference type="Gene3D" id="2.40.30.30">
    <property type="entry name" value="Riboflavin kinase-like"/>
    <property type="match status" value="2"/>
</dbReference>
<dbReference type="GO" id="GO:0009231">
    <property type="term" value="P:riboflavin biosynthetic process"/>
    <property type="evidence" value="ECO:0007669"/>
    <property type="project" value="InterPro"/>
</dbReference>
<dbReference type="PANTHER" id="PTHR22749">
    <property type="entry name" value="RIBOFLAVIN KINASE/FMN ADENYLYLTRANSFERASE"/>
    <property type="match status" value="1"/>
</dbReference>
<evidence type="ECO:0000313" key="9">
    <source>
        <dbReference type="Proteomes" id="UP000694867"/>
    </source>
</evidence>
<reference evidence="10" key="1">
    <citation type="submission" date="2025-08" db="UniProtKB">
        <authorList>
            <consortium name="RefSeq"/>
        </authorList>
    </citation>
    <scope>IDENTIFICATION</scope>
</reference>
<dbReference type="SMART" id="SM00904">
    <property type="entry name" value="Flavokinase"/>
    <property type="match status" value="2"/>
</dbReference>
<evidence type="ECO:0000313" key="10">
    <source>
        <dbReference type="RefSeq" id="XP_003742040.2"/>
    </source>
</evidence>
<gene>
    <name evidence="10" type="primary">LOC100904030</name>
</gene>
<keyword evidence="5" id="KW-0808">Transferase</keyword>
<dbReference type="AlphaFoldDB" id="A0AAJ6VX58"/>